<dbReference type="SUPFAM" id="SSF103473">
    <property type="entry name" value="MFS general substrate transporter"/>
    <property type="match status" value="1"/>
</dbReference>
<accession>A0ABY8CXN5</accession>
<keyword evidence="5 6" id="KW-0472">Membrane</keyword>
<feature type="transmembrane region" description="Helical" evidence="6">
    <location>
        <begin position="278"/>
        <end position="300"/>
    </location>
</feature>
<name>A0ABY8CXN5_9HYPH</name>
<feature type="transmembrane region" description="Helical" evidence="6">
    <location>
        <begin position="174"/>
        <end position="196"/>
    </location>
</feature>
<keyword evidence="9" id="KW-1185">Reference proteome</keyword>
<feature type="transmembrane region" description="Helical" evidence="6">
    <location>
        <begin position="84"/>
        <end position="104"/>
    </location>
</feature>
<dbReference type="Pfam" id="PF07690">
    <property type="entry name" value="MFS_1"/>
    <property type="match status" value="1"/>
</dbReference>
<dbReference type="InterPro" id="IPR036259">
    <property type="entry name" value="MFS_trans_sf"/>
</dbReference>
<reference evidence="8 9" key="1">
    <citation type="submission" date="2023-03" db="EMBL/GenBank/DDBJ databases">
        <authorList>
            <person name="Kaur S."/>
            <person name="Espinosa-Saiz D."/>
            <person name="Velazquez E."/>
            <person name="Menendez E."/>
            <person name="diCenzo G.C."/>
        </authorList>
    </citation>
    <scope>NUCLEOTIDE SEQUENCE [LARGE SCALE GENOMIC DNA]</scope>
    <source>
        <strain evidence="8 9">LMG 27395</strain>
    </source>
</reference>
<evidence type="ECO:0000256" key="2">
    <source>
        <dbReference type="ARBA" id="ARBA00022475"/>
    </source>
</evidence>
<feature type="transmembrane region" description="Helical" evidence="6">
    <location>
        <begin position="144"/>
        <end position="162"/>
    </location>
</feature>
<organism evidence="8 9">
    <name type="scientific">Sinorhizobium numidicum</name>
    <dbReference type="NCBI Taxonomy" id="680248"/>
    <lineage>
        <taxon>Bacteria</taxon>
        <taxon>Pseudomonadati</taxon>
        <taxon>Pseudomonadota</taxon>
        <taxon>Alphaproteobacteria</taxon>
        <taxon>Hyphomicrobiales</taxon>
        <taxon>Rhizobiaceae</taxon>
        <taxon>Sinorhizobium/Ensifer group</taxon>
        <taxon>Sinorhizobium</taxon>
    </lineage>
</organism>
<feature type="transmembrane region" description="Helical" evidence="6">
    <location>
        <begin position="216"/>
        <end position="237"/>
    </location>
</feature>
<gene>
    <name evidence="8" type="ORF">PYH38_005802</name>
</gene>
<dbReference type="PANTHER" id="PTHR43124">
    <property type="entry name" value="PURINE EFFLUX PUMP PBUE"/>
    <property type="match status" value="1"/>
</dbReference>
<dbReference type="InterPro" id="IPR020846">
    <property type="entry name" value="MFS_dom"/>
</dbReference>
<feature type="transmembrane region" description="Helical" evidence="6">
    <location>
        <begin position="340"/>
        <end position="362"/>
    </location>
</feature>
<feature type="transmembrane region" description="Helical" evidence="6">
    <location>
        <begin position="55"/>
        <end position="77"/>
    </location>
</feature>
<evidence type="ECO:0000256" key="4">
    <source>
        <dbReference type="ARBA" id="ARBA00022989"/>
    </source>
</evidence>
<dbReference type="RefSeq" id="WP_280734238.1">
    <property type="nucleotide sequence ID" value="NZ_CP120368.1"/>
</dbReference>
<dbReference type="CDD" id="cd17324">
    <property type="entry name" value="MFS_NepI_like"/>
    <property type="match status" value="1"/>
</dbReference>
<comment type="subcellular location">
    <subcellularLocation>
        <location evidence="1">Cell membrane</location>
        <topology evidence="1">Multi-pass membrane protein</topology>
    </subcellularLocation>
</comment>
<feature type="transmembrane region" description="Helical" evidence="6">
    <location>
        <begin position="306"/>
        <end position="328"/>
    </location>
</feature>
<feature type="domain" description="Major facilitator superfamily (MFS) profile" evidence="7">
    <location>
        <begin position="1"/>
        <end position="393"/>
    </location>
</feature>
<dbReference type="Gene3D" id="1.20.1250.20">
    <property type="entry name" value="MFS general substrate transporter like domains"/>
    <property type="match status" value="1"/>
</dbReference>
<protein>
    <submittedName>
        <fullName evidence="8">MFS transporter</fullName>
    </submittedName>
</protein>
<dbReference type="PROSITE" id="PS50850">
    <property type="entry name" value="MFS"/>
    <property type="match status" value="1"/>
</dbReference>
<feature type="transmembrane region" description="Helical" evidence="6">
    <location>
        <begin position="110"/>
        <end position="132"/>
    </location>
</feature>
<evidence type="ECO:0000313" key="8">
    <source>
        <dbReference type="EMBL" id="WEX83421.1"/>
    </source>
</evidence>
<evidence type="ECO:0000259" key="7">
    <source>
        <dbReference type="PROSITE" id="PS50850"/>
    </source>
</evidence>
<evidence type="ECO:0000256" key="6">
    <source>
        <dbReference type="SAM" id="Phobius"/>
    </source>
</evidence>
<proteinExistence type="predicted"/>
<feature type="transmembrane region" description="Helical" evidence="6">
    <location>
        <begin position="368"/>
        <end position="390"/>
    </location>
</feature>
<keyword evidence="4 6" id="KW-1133">Transmembrane helix</keyword>
<feature type="transmembrane region" description="Helical" evidence="6">
    <location>
        <begin position="14"/>
        <end position="35"/>
    </location>
</feature>
<evidence type="ECO:0000256" key="5">
    <source>
        <dbReference type="ARBA" id="ARBA00023136"/>
    </source>
</evidence>
<keyword evidence="2" id="KW-1003">Cell membrane</keyword>
<dbReference type="Proteomes" id="UP001235547">
    <property type="component" value="Chromosome 1"/>
</dbReference>
<dbReference type="InterPro" id="IPR011701">
    <property type="entry name" value="MFS"/>
</dbReference>
<keyword evidence="3 6" id="KW-0812">Transmembrane</keyword>
<dbReference type="PANTHER" id="PTHR43124:SF5">
    <property type="entry name" value="PURINE RIBONUCLEOSIDE EFFLUX PUMP NEPI"/>
    <property type="match status" value="1"/>
</dbReference>
<dbReference type="EMBL" id="CP120371">
    <property type="protein sequence ID" value="WEX83421.1"/>
    <property type="molecule type" value="Genomic_DNA"/>
</dbReference>
<evidence type="ECO:0000313" key="9">
    <source>
        <dbReference type="Proteomes" id="UP001235547"/>
    </source>
</evidence>
<evidence type="ECO:0000256" key="3">
    <source>
        <dbReference type="ARBA" id="ARBA00022692"/>
    </source>
</evidence>
<dbReference type="InterPro" id="IPR050189">
    <property type="entry name" value="MFS_Efflux_Transporters"/>
</dbReference>
<feature type="transmembrane region" description="Helical" evidence="6">
    <location>
        <begin position="249"/>
        <end position="271"/>
    </location>
</feature>
<evidence type="ECO:0000256" key="1">
    <source>
        <dbReference type="ARBA" id="ARBA00004651"/>
    </source>
</evidence>
<sequence>MAQATFDETLIKPAAAWGAVASMALCVAVLIASEFMPVSLLTPIASDLGMSEGQAGQTISISGLFAVMTSLSIAGFTRNIDRKIVLSFFSLLLIVSGLIVTFAPNYAALMVGRALLGIAIGGFWSMSTAIVMRLLPESSVPKGLAMLNAGNAIAATISAPLGSFLGDYIGWRGAFFFVVPLALIALIGQWTSMPSLPPRRRRATGNVFRLLGRRQVALGMTAILLLFMGQFALFTYLRPFLESVSGYSVSALSLVLLLMGLAGVAGTWCISRLLSKRLYSIVISIPLIMAMIALLLIALGSTKLPVAALLIAWGFFGTAAPVGWGTWLSRVLHDDAEAGGGLQVAVIQFAITIGAAAGGLLFDWAGWWSSFAFAAALLLGSSLTAWAAWFDWEHSK</sequence>